<dbReference type="Gene3D" id="3.40.190.290">
    <property type="match status" value="1"/>
</dbReference>
<proteinExistence type="inferred from homology"/>
<evidence type="ECO:0000313" key="6">
    <source>
        <dbReference type="EMBL" id="PSW19919.1"/>
    </source>
</evidence>
<evidence type="ECO:0000313" key="7">
    <source>
        <dbReference type="Proteomes" id="UP000241771"/>
    </source>
</evidence>
<dbReference type="AlphaFoldDB" id="A0A2T3NUM6"/>
<dbReference type="InterPro" id="IPR058163">
    <property type="entry name" value="LysR-type_TF_proteobact-type"/>
</dbReference>
<comment type="similarity">
    <text evidence="1">Belongs to the LysR transcriptional regulatory family.</text>
</comment>
<dbReference type="SUPFAM" id="SSF46785">
    <property type="entry name" value="Winged helix' DNA-binding domain"/>
    <property type="match status" value="1"/>
</dbReference>
<evidence type="ECO:0000256" key="3">
    <source>
        <dbReference type="ARBA" id="ARBA00023125"/>
    </source>
</evidence>
<dbReference type="GO" id="GO:0043565">
    <property type="term" value="F:sequence-specific DNA binding"/>
    <property type="evidence" value="ECO:0007669"/>
    <property type="project" value="TreeGrafter"/>
</dbReference>
<protein>
    <submittedName>
        <fullName evidence="6">LysR family transcriptional regulator</fullName>
    </submittedName>
</protein>
<dbReference type="OrthoDB" id="9786526at2"/>
<organism evidence="6 7">
    <name type="scientific">Photobacterium sanctipauli</name>
    <dbReference type="NCBI Taxonomy" id="1342794"/>
    <lineage>
        <taxon>Bacteria</taxon>
        <taxon>Pseudomonadati</taxon>
        <taxon>Pseudomonadota</taxon>
        <taxon>Gammaproteobacteria</taxon>
        <taxon>Vibrionales</taxon>
        <taxon>Vibrionaceae</taxon>
        <taxon>Photobacterium</taxon>
    </lineage>
</organism>
<keyword evidence="7" id="KW-1185">Reference proteome</keyword>
<dbReference type="InterPro" id="IPR005119">
    <property type="entry name" value="LysR_subst-bd"/>
</dbReference>
<dbReference type="RefSeq" id="WP_051902635.1">
    <property type="nucleotide sequence ID" value="NZ_JGVO01001566.1"/>
</dbReference>
<dbReference type="EMBL" id="PYMA01000005">
    <property type="protein sequence ID" value="PSW19919.1"/>
    <property type="molecule type" value="Genomic_DNA"/>
</dbReference>
<reference evidence="6 7" key="1">
    <citation type="submission" date="2018-01" db="EMBL/GenBank/DDBJ databases">
        <title>Whole genome sequencing of Histamine producing bacteria.</title>
        <authorList>
            <person name="Butler K."/>
        </authorList>
    </citation>
    <scope>NUCLEOTIDE SEQUENCE [LARGE SCALE GENOMIC DNA]</scope>
    <source>
        <strain evidence="6 7">DSM 100436</strain>
    </source>
</reference>
<feature type="domain" description="HTH lysR-type" evidence="5">
    <location>
        <begin position="1"/>
        <end position="58"/>
    </location>
</feature>
<gene>
    <name evidence="6" type="ORF">C9I98_10700</name>
</gene>
<comment type="caution">
    <text evidence="6">The sequence shown here is derived from an EMBL/GenBank/DDBJ whole genome shotgun (WGS) entry which is preliminary data.</text>
</comment>
<evidence type="ECO:0000256" key="2">
    <source>
        <dbReference type="ARBA" id="ARBA00023015"/>
    </source>
</evidence>
<dbReference type="CDD" id="cd08422">
    <property type="entry name" value="PBP2_CrgA_like"/>
    <property type="match status" value="1"/>
</dbReference>
<dbReference type="Pfam" id="PF03466">
    <property type="entry name" value="LysR_substrate"/>
    <property type="match status" value="1"/>
</dbReference>
<evidence type="ECO:0000256" key="4">
    <source>
        <dbReference type="ARBA" id="ARBA00023163"/>
    </source>
</evidence>
<dbReference type="InterPro" id="IPR000847">
    <property type="entry name" value="LysR_HTH_N"/>
</dbReference>
<dbReference type="PANTHER" id="PTHR30537:SF68">
    <property type="entry name" value="TRANSCRIPTIONAL REGULATOR-RELATED"/>
    <property type="match status" value="1"/>
</dbReference>
<keyword evidence="3" id="KW-0238">DNA-binding</keyword>
<dbReference type="SUPFAM" id="SSF53850">
    <property type="entry name" value="Periplasmic binding protein-like II"/>
    <property type="match status" value="1"/>
</dbReference>
<evidence type="ECO:0000259" key="5">
    <source>
        <dbReference type="PROSITE" id="PS50931"/>
    </source>
</evidence>
<dbReference type="Pfam" id="PF00126">
    <property type="entry name" value="HTH_1"/>
    <property type="match status" value="1"/>
</dbReference>
<dbReference type="FunFam" id="1.10.10.10:FF:000001">
    <property type="entry name" value="LysR family transcriptional regulator"/>
    <property type="match status" value="1"/>
</dbReference>
<sequence>MDLNDMKIFAKVAELQGISPAARVLNMPKSKVSRRMAALEQRLGVGLLERSTRAVNVTEAGQLFLQHCLRVLEEADGALESLQQLSDNPRGHLHISTSVAIGQYLVAPHMGEFLQTYPDITVELDLNNRRVDLISEGFDLVIRVGDLDDSSLVSKRIFSAYARLYAAPGYLSMYGEPKHPDDLLGHKVLAMSDVSRSYQCLLEKEGNEQHMVSIEPQMSVNDFSTLRTVIESGAGIGHLPEYLAESAVAEGLLQPVLVDWHSPEIYYYVLYPSHRGLSRKSRVWIDFLVEKLAQGA</sequence>
<accession>A0A2T3NUM6</accession>
<dbReference type="InterPro" id="IPR036388">
    <property type="entry name" value="WH-like_DNA-bd_sf"/>
</dbReference>
<dbReference type="PROSITE" id="PS50931">
    <property type="entry name" value="HTH_LYSR"/>
    <property type="match status" value="1"/>
</dbReference>
<dbReference type="PANTHER" id="PTHR30537">
    <property type="entry name" value="HTH-TYPE TRANSCRIPTIONAL REGULATOR"/>
    <property type="match status" value="1"/>
</dbReference>
<evidence type="ECO:0000256" key="1">
    <source>
        <dbReference type="ARBA" id="ARBA00009437"/>
    </source>
</evidence>
<keyword evidence="4" id="KW-0804">Transcription</keyword>
<dbReference type="InterPro" id="IPR036390">
    <property type="entry name" value="WH_DNA-bd_sf"/>
</dbReference>
<dbReference type="GO" id="GO:0006351">
    <property type="term" value="P:DNA-templated transcription"/>
    <property type="evidence" value="ECO:0007669"/>
    <property type="project" value="TreeGrafter"/>
</dbReference>
<dbReference type="GO" id="GO:0003700">
    <property type="term" value="F:DNA-binding transcription factor activity"/>
    <property type="evidence" value="ECO:0007669"/>
    <property type="project" value="InterPro"/>
</dbReference>
<name>A0A2T3NUM6_9GAMM</name>
<dbReference type="Gene3D" id="1.10.10.10">
    <property type="entry name" value="Winged helix-like DNA-binding domain superfamily/Winged helix DNA-binding domain"/>
    <property type="match status" value="1"/>
</dbReference>
<dbReference type="Proteomes" id="UP000241771">
    <property type="component" value="Unassembled WGS sequence"/>
</dbReference>
<keyword evidence="2" id="KW-0805">Transcription regulation</keyword>